<keyword evidence="2" id="KW-1185">Reference proteome</keyword>
<dbReference type="OrthoDB" id="329282at2"/>
<evidence type="ECO:0000313" key="2">
    <source>
        <dbReference type="Proteomes" id="UP000231693"/>
    </source>
</evidence>
<protein>
    <submittedName>
        <fullName evidence="1">DoxX-like protein</fullName>
    </submittedName>
</protein>
<proteinExistence type="predicted"/>
<organism evidence="1 2">
    <name type="scientific">Sediminihabitans luteus</name>
    <dbReference type="NCBI Taxonomy" id="1138585"/>
    <lineage>
        <taxon>Bacteria</taxon>
        <taxon>Bacillati</taxon>
        <taxon>Actinomycetota</taxon>
        <taxon>Actinomycetes</taxon>
        <taxon>Micrococcales</taxon>
        <taxon>Cellulomonadaceae</taxon>
        <taxon>Sediminihabitans</taxon>
    </lineage>
</organism>
<sequence>MILRRFARPLLASWFVYEGLGAALRPAEHVAAARAGADLAAGNVEQVPELSDTQLGLLVRAHGVATVVAAGFLAIGKAPRTASLTLAALTVPLAVVNQPFTGNDRTRTERTERFVRNLGAIGAALIAGADYEGRPGVQWRVERARKDLDATRRAKDAVTGVEKSVGRGARRARHAARDARRAALLEARQAQATARRVLKTAQEAVPGVG</sequence>
<gene>
    <name evidence="1" type="ORF">CLV28_2511</name>
</gene>
<evidence type="ECO:0000313" key="1">
    <source>
        <dbReference type="EMBL" id="PJJ70034.1"/>
    </source>
</evidence>
<dbReference type="RefSeq" id="WP_157802640.1">
    <property type="nucleotide sequence ID" value="NZ_BOOX01000013.1"/>
</dbReference>
<accession>A0A2M9CDM4</accession>
<dbReference type="AlphaFoldDB" id="A0A2M9CDM4"/>
<name>A0A2M9CDM4_9CELL</name>
<dbReference type="Proteomes" id="UP000231693">
    <property type="component" value="Unassembled WGS sequence"/>
</dbReference>
<comment type="caution">
    <text evidence="1">The sequence shown here is derived from an EMBL/GenBank/DDBJ whole genome shotgun (WGS) entry which is preliminary data.</text>
</comment>
<reference evidence="1 2" key="1">
    <citation type="submission" date="2017-11" db="EMBL/GenBank/DDBJ databases">
        <title>Genomic Encyclopedia of Archaeal and Bacterial Type Strains, Phase II (KMG-II): From Individual Species to Whole Genera.</title>
        <authorList>
            <person name="Goeker M."/>
        </authorList>
    </citation>
    <scope>NUCLEOTIDE SEQUENCE [LARGE SCALE GENOMIC DNA]</scope>
    <source>
        <strain evidence="1 2">DSM 25478</strain>
    </source>
</reference>
<dbReference type="EMBL" id="PGFE01000004">
    <property type="protein sequence ID" value="PJJ70034.1"/>
    <property type="molecule type" value="Genomic_DNA"/>
</dbReference>